<dbReference type="GeneID" id="98001537"/>
<organism evidence="1 2">
    <name type="scientific">Anaerofustis stercorihominis DSM 17244</name>
    <dbReference type="NCBI Taxonomy" id="445971"/>
    <lineage>
        <taxon>Bacteria</taxon>
        <taxon>Bacillati</taxon>
        <taxon>Bacillota</taxon>
        <taxon>Clostridia</taxon>
        <taxon>Eubacteriales</taxon>
        <taxon>Eubacteriaceae</taxon>
        <taxon>Anaerofustis</taxon>
    </lineage>
</organism>
<dbReference type="RefSeq" id="WP_007050636.1">
    <property type="nucleotide sequence ID" value="NZ_DS560019.1"/>
</dbReference>
<keyword evidence="2" id="KW-1185">Reference proteome</keyword>
<dbReference type="STRING" id="445971.ANASTE_01876"/>
<sequence length="45" mass="5356">MNYIEENIYNNKEFIDLLEQKLSKEDLIKLKSSINTLLEVLTNIK</sequence>
<dbReference type="HOGENOM" id="CLU_3195424_0_0_9"/>
<dbReference type="AlphaFoldDB" id="B1C9V0"/>
<gene>
    <name evidence="1" type="ORF">ANASTE_01876</name>
</gene>
<protein>
    <submittedName>
        <fullName evidence="1">Uncharacterized protein</fullName>
    </submittedName>
</protein>
<reference evidence="1" key="2">
    <citation type="submission" date="2013-08" db="EMBL/GenBank/DDBJ databases">
        <title>Draft genome sequence of Anaerofustis stercorihominis (DSM 17244).</title>
        <authorList>
            <person name="Sudarsanam P."/>
            <person name="Ley R."/>
            <person name="Guruge J."/>
            <person name="Turnbaugh P.J."/>
            <person name="Mahowald M."/>
            <person name="Liep D."/>
            <person name="Gordon J."/>
        </authorList>
    </citation>
    <scope>NUCLEOTIDE SEQUENCE</scope>
    <source>
        <strain evidence="1">DSM 17244</strain>
    </source>
</reference>
<name>B1C9V0_9FIRM</name>
<evidence type="ECO:0000313" key="1">
    <source>
        <dbReference type="EMBL" id="EDS72166.1"/>
    </source>
</evidence>
<dbReference type="EMBL" id="ABIL02000006">
    <property type="protein sequence ID" value="EDS72166.1"/>
    <property type="molecule type" value="Genomic_DNA"/>
</dbReference>
<proteinExistence type="predicted"/>
<accession>B1C9V0</accession>
<reference evidence="1" key="1">
    <citation type="submission" date="2008-01" db="EMBL/GenBank/DDBJ databases">
        <authorList>
            <person name="Fulton L."/>
            <person name="Clifton S."/>
            <person name="Fulton B."/>
            <person name="Xu J."/>
            <person name="Minx P."/>
            <person name="Pepin K.H."/>
            <person name="Johnson M."/>
            <person name="Thiruvilangam P."/>
            <person name="Bhonagiri V."/>
            <person name="Nash W.E."/>
            <person name="Mardis E.R."/>
            <person name="Wilson R.K."/>
        </authorList>
    </citation>
    <scope>NUCLEOTIDE SEQUENCE [LARGE SCALE GENOMIC DNA]</scope>
    <source>
        <strain evidence="1">DSM 17244</strain>
    </source>
</reference>
<evidence type="ECO:0000313" key="2">
    <source>
        <dbReference type="Proteomes" id="UP000005178"/>
    </source>
</evidence>
<comment type="caution">
    <text evidence="1">The sequence shown here is derived from an EMBL/GenBank/DDBJ whole genome shotgun (WGS) entry which is preliminary data.</text>
</comment>
<dbReference type="Proteomes" id="UP000005178">
    <property type="component" value="Unassembled WGS sequence"/>
</dbReference>